<reference evidence="2" key="1">
    <citation type="submission" date="2021-02" db="EMBL/GenBank/DDBJ databases">
        <authorList>
            <person name="Nowell W R."/>
        </authorList>
    </citation>
    <scope>NUCLEOTIDE SEQUENCE</scope>
</reference>
<dbReference type="Proteomes" id="UP000676336">
    <property type="component" value="Unassembled WGS sequence"/>
</dbReference>
<accession>A0A8S3BZV2</accession>
<proteinExistence type="predicted"/>
<sequence length="58" mass="6130">PTSTPNDKTQQQLSISSSSPPVSLRTNAQKSSTFDNVSSSNKVEFGSKRTSVSPSLNS</sequence>
<organism evidence="2 3">
    <name type="scientific">Rotaria magnacalcarata</name>
    <dbReference type="NCBI Taxonomy" id="392030"/>
    <lineage>
        <taxon>Eukaryota</taxon>
        <taxon>Metazoa</taxon>
        <taxon>Spiralia</taxon>
        <taxon>Gnathifera</taxon>
        <taxon>Rotifera</taxon>
        <taxon>Eurotatoria</taxon>
        <taxon>Bdelloidea</taxon>
        <taxon>Philodinida</taxon>
        <taxon>Philodinidae</taxon>
        <taxon>Rotaria</taxon>
    </lineage>
</organism>
<feature type="compositionally biased region" description="Polar residues" evidence="1">
    <location>
        <begin position="24"/>
        <end position="58"/>
    </location>
</feature>
<evidence type="ECO:0000256" key="1">
    <source>
        <dbReference type="SAM" id="MobiDB-lite"/>
    </source>
</evidence>
<protein>
    <submittedName>
        <fullName evidence="2">Uncharacterized protein</fullName>
    </submittedName>
</protein>
<feature type="compositionally biased region" description="Low complexity" evidence="1">
    <location>
        <begin position="14"/>
        <end position="23"/>
    </location>
</feature>
<evidence type="ECO:0000313" key="3">
    <source>
        <dbReference type="Proteomes" id="UP000676336"/>
    </source>
</evidence>
<dbReference type="EMBL" id="CAJOBI010161014">
    <property type="protein sequence ID" value="CAF4850936.1"/>
    <property type="molecule type" value="Genomic_DNA"/>
</dbReference>
<feature type="non-terminal residue" evidence="2">
    <location>
        <position position="1"/>
    </location>
</feature>
<feature type="compositionally biased region" description="Polar residues" evidence="1">
    <location>
        <begin position="1"/>
        <end position="13"/>
    </location>
</feature>
<evidence type="ECO:0000313" key="2">
    <source>
        <dbReference type="EMBL" id="CAF4850936.1"/>
    </source>
</evidence>
<dbReference type="AlphaFoldDB" id="A0A8S3BZV2"/>
<name>A0A8S3BZV2_9BILA</name>
<gene>
    <name evidence="2" type="ORF">SMN809_LOCUS49392</name>
</gene>
<comment type="caution">
    <text evidence="2">The sequence shown here is derived from an EMBL/GenBank/DDBJ whole genome shotgun (WGS) entry which is preliminary data.</text>
</comment>
<feature type="non-terminal residue" evidence="2">
    <location>
        <position position="58"/>
    </location>
</feature>
<feature type="region of interest" description="Disordered" evidence="1">
    <location>
        <begin position="1"/>
        <end position="58"/>
    </location>
</feature>